<evidence type="ECO:0000256" key="1">
    <source>
        <dbReference type="SAM" id="Phobius"/>
    </source>
</evidence>
<dbReference type="EMBL" id="CP012542">
    <property type="protein sequence ID" value="QCD44857.1"/>
    <property type="molecule type" value="Genomic_DNA"/>
</dbReference>
<evidence type="ECO:0000313" key="2">
    <source>
        <dbReference type="EMBL" id="QCD44857.1"/>
    </source>
</evidence>
<dbReference type="Proteomes" id="UP000503264">
    <property type="component" value="Chromosome"/>
</dbReference>
<evidence type="ECO:0000313" key="3">
    <source>
        <dbReference type="Proteomes" id="UP000503264"/>
    </source>
</evidence>
<proteinExistence type="predicted"/>
<keyword evidence="1" id="KW-1133">Transmembrane helix</keyword>
<keyword evidence="3" id="KW-1185">Reference proteome</keyword>
<sequence>MDFLTNVNLFLLNNHFLALGLVVLSFILGFYAGLYYANFKNKISQEFKLSCDHSSHKKVILKTINSKLIFNSCPYAKDLKFCKKLNDKCILKEHLSL</sequence>
<reference evidence="2 3" key="1">
    <citation type="submission" date="2016-07" db="EMBL/GenBank/DDBJ databases">
        <title>Comparative genomics of the Campylobacter concisus group.</title>
        <authorList>
            <person name="Miller W.G."/>
            <person name="Yee E."/>
            <person name="Chapman M.H."/>
            <person name="Huynh S."/>
            <person name="Bono J.L."/>
            <person name="On S.L.W."/>
            <person name="StLeger J."/>
            <person name="Foster G."/>
            <person name="Parker C.T."/>
        </authorList>
    </citation>
    <scope>NUCLEOTIDE SEQUENCE [LARGE SCALE GENOMIC DNA]</scope>
    <source>
        <strain evidence="2 3">CCUG 21559</strain>
    </source>
</reference>
<gene>
    <name evidence="2" type="ORF">CMUC_1076</name>
</gene>
<keyword evidence="1" id="KW-0472">Membrane</keyword>
<organism evidence="2 3">
    <name type="scientific">Campylobacter mucosalis CCUG 21559</name>
    <dbReference type="NCBI Taxonomy" id="1032067"/>
    <lineage>
        <taxon>Bacteria</taxon>
        <taxon>Pseudomonadati</taxon>
        <taxon>Campylobacterota</taxon>
        <taxon>Epsilonproteobacteria</taxon>
        <taxon>Campylobacterales</taxon>
        <taxon>Campylobacteraceae</taxon>
        <taxon>Campylobacter</taxon>
    </lineage>
</organism>
<feature type="transmembrane region" description="Helical" evidence="1">
    <location>
        <begin position="16"/>
        <end position="37"/>
    </location>
</feature>
<protein>
    <submittedName>
        <fullName evidence="2">Uncharacterized protein</fullName>
    </submittedName>
</protein>
<keyword evidence="1" id="KW-0812">Transmembrane</keyword>
<accession>A0A6G5QH05</accession>
<name>A0A6G5QH05_9BACT</name>
<dbReference type="AlphaFoldDB" id="A0A6G5QH05"/>